<feature type="domain" description="HD-GYP" evidence="1">
    <location>
        <begin position="5"/>
        <end position="200"/>
    </location>
</feature>
<evidence type="ECO:0000259" key="1">
    <source>
        <dbReference type="PROSITE" id="PS51832"/>
    </source>
</evidence>
<dbReference type="SMART" id="SM00471">
    <property type="entry name" value="HDc"/>
    <property type="match status" value="1"/>
</dbReference>
<gene>
    <name evidence="2" type="ORF">DFR34_1369</name>
</gene>
<dbReference type="PROSITE" id="PS51832">
    <property type="entry name" value="HD_GYP"/>
    <property type="match status" value="1"/>
</dbReference>
<dbReference type="RefSeq" id="WP_110392180.1">
    <property type="nucleotide sequence ID" value="NZ_QJKI01000036.1"/>
</dbReference>
<accession>A0A318KI70</accession>
<name>A0A318KI70_9NEIS</name>
<organism evidence="2 3">
    <name type="scientific">Rivihabitans pingtungensis</name>
    <dbReference type="NCBI Taxonomy" id="1054498"/>
    <lineage>
        <taxon>Bacteria</taxon>
        <taxon>Pseudomonadati</taxon>
        <taxon>Pseudomonadota</taxon>
        <taxon>Betaproteobacteria</taxon>
        <taxon>Neisseriales</taxon>
        <taxon>Aquaspirillaceae</taxon>
        <taxon>Rivihabitans</taxon>
    </lineage>
</organism>
<protein>
    <submittedName>
        <fullName evidence="2">HD domain-containing protein</fullName>
    </submittedName>
</protein>
<dbReference type="CDD" id="cd00077">
    <property type="entry name" value="HDc"/>
    <property type="match status" value="1"/>
</dbReference>
<dbReference type="SUPFAM" id="SSF109604">
    <property type="entry name" value="HD-domain/PDEase-like"/>
    <property type="match status" value="1"/>
</dbReference>
<dbReference type="InterPro" id="IPR003607">
    <property type="entry name" value="HD/PDEase_dom"/>
</dbReference>
<sequence>MSTVTPHDLLRTLYTMAMMVEARDAYTGGHLWRVAQFSRLLAQACGLSAREVEQVALGGFLHDLGKVGVPDAVLNKPGKLTDEEYDIIKTHPRVGADLLAGHPLAALAMDAVLLHHETPDGRGYPQGLSGEAIPPVARMVGIADAFDAMTSSRPYRAGMPIARALDIIQDNLGSQFDRAFGQHFIALGRAGQLEAIVGHSEPGLPLQSCPGCGPIIAVLREQQDGDSVLCPSCASEFQLSLHQGRRSLRPTGRQLPALARQPRANPALIESLVQAADPVLSAPRPRRRPAWLGG</sequence>
<dbReference type="PANTHER" id="PTHR43155">
    <property type="entry name" value="CYCLIC DI-GMP PHOSPHODIESTERASE PA4108-RELATED"/>
    <property type="match status" value="1"/>
</dbReference>
<dbReference type="PANTHER" id="PTHR43155:SF2">
    <property type="entry name" value="CYCLIC DI-GMP PHOSPHODIESTERASE PA4108"/>
    <property type="match status" value="1"/>
</dbReference>
<dbReference type="Gene3D" id="1.10.3210.10">
    <property type="entry name" value="Hypothetical protein af1432"/>
    <property type="match status" value="1"/>
</dbReference>
<dbReference type="EMBL" id="QJKI01000036">
    <property type="protein sequence ID" value="PXX73985.1"/>
    <property type="molecule type" value="Genomic_DNA"/>
</dbReference>
<keyword evidence="3" id="KW-1185">Reference proteome</keyword>
<dbReference type="Proteomes" id="UP000247555">
    <property type="component" value="Unassembled WGS sequence"/>
</dbReference>
<reference evidence="2 3" key="1">
    <citation type="submission" date="2018-05" db="EMBL/GenBank/DDBJ databases">
        <title>Genomic Encyclopedia of Type Strains, Phase IV (KMG-IV): sequencing the most valuable type-strain genomes for metagenomic binning, comparative biology and taxonomic classification.</title>
        <authorList>
            <person name="Goeker M."/>
        </authorList>
    </citation>
    <scope>NUCLEOTIDE SEQUENCE [LARGE SCALE GENOMIC DNA]</scope>
    <source>
        <strain evidence="2 3">DSM 29661</strain>
    </source>
</reference>
<evidence type="ECO:0000313" key="2">
    <source>
        <dbReference type="EMBL" id="PXX73985.1"/>
    </source>
</evidence>
<dbReference type="InterPro" id="IPR037522">
    <property type="entry name" value="HD_GYP_dom"/>
</dbReference>
<dbReference type="AlphaFoldDB" id="A0A318KI70"/>
<proteinExistence type="predicted"/>
<dbReference type="GO" id="GO:0008081">
    <property type="term" value="F:phosphoric diester hydrolase activity"/>
    <property type="evidence" value="ECO:0007669"/>
    <property type="project" value="UniProtKB-ARBA"/>
</dbReference>
<dbReference type="OrthoDB" id="9787688at2"/>
<evidence type="ECO:0000313" key="3">
    <source>
        <dbReference type="Proteomes" id="UP000247555"/>
    </source>
</evidence>
<dbReference type="Pfam" id="PF13487">
    <property type="entry name" value="HD_5"/>
    <property type="match status" value="1"/>
</dbReference>
<comment type="caution">
    <text evidence="2">The sequence shown here is derived from an EMBL/GenBank/DDBJ whole genome shotgun (WGS) entry which is preliminary data.</text>
</comment>